<name>Q1H487_METFK</name>
<gene>
    <name evidence="12" type="ordered locus">Mfla_0430</name>
</gene>
<dbReference type="KEGG" id="mfa:Mfla_0430"/>
<feature type="transmembrane region" description="Helical" evidence="10">
    <location>
        <begin position="296"/>
        <end position="313"/>
    </location>
</feature>
<dbReference type="Pfam" id="PF05226">
    <property type="entry name" value="CHASE2"/>
    <property type="match status" value="1"/>
</dbReference>
<dbReference type="AlphaFoldDB" id="Q1H487"/>
<dbReference type="InterPro" id="IPR035965">
    <property type="entry name" value="PAS-like_dom_sf"/>
</dbReference>
<dbReference type="Pfam" id="PF00989">
    <property type="entry name" value="PAS"/>
    <property type="match status" value="1"/>
</dbReference>
<dbReference type="SMART" id="SM01080">
    <property type="entry name" value="CHASE2"/>
    <property type="match status" value="1"/>
</dbReference>
<dbReference type="InterPro" id="IPR003661">
    <property type="entry name" value="HisK_dim/P_dom"/>
</dbReference>
<accession>Q1H487</accession>
<dbReference type="SUPFAM" id="SSF47384">
    <property type="entry name" value="Homodimeric domain of signal transducing histidine kinase"/>
    <property type="match status" value="1"/>
</dbReference>
<dbReference type="GO" id="GO:0006355">
    <property type="term" value="P:regulation of DNA-templated transcription"/>
    <property type="evidence" value="ECO:0007669"/>
    <property type="project" value="InterPro"/>
</dbReference>
<evidence type="ECO:0000256" key="7">
    <source>
        <dbReference type="ARBA" id="ARBA00022777"/>
    </source>
</evidence>
<keyword evidence="8" id="KW-0067">ATP-binding</keyword>
<dbReference type="PANTHER" id="PTHR42878:SF7">
    <property type="entry name" value="SENSOR HISTIDINE KINASE GLRK"/>
    <property type="match status" value="1"/>
</dbReference>
<dbReference type="Pfam" id="PF02518">
    <property type="entry name" value="HATPase_c"/>
    <property type="match status" value="1"/>
</dbReference>
<dbReference type="GO" id="GO:0007234">
    <property type="term" value="P:osmosensory signaling via phosphorelay pathway"/>
    <property type="evidence" value="ECO:0007669"/>
    <property type="project" value="TreeGrafter"/>
</dbReference>
<dbReference type="SUPFAM" id="SSF55785">
    <property type="entry name" value="PYP-like sensor domain (PAS domain)"/>
    <property type="match status" value="1"/>
</dbReference>
<dbReference type="GO" id="GO:0000156">
    <property type="term" value="F:phosphorelay response regulator activity"/>
    <property type="evidence" value="ECO:0007669"/>
    <property type="project" value="TreeGrafter"/>
</dbReference>
<feature type="transmembrane region" description="Helical" evidence="10">
    <location>
        <begin position="318"/>
        <end position="337"/>
    </location>
</feature>
<dbReference type="InterPro" id="IPR004358">
    <property type="entry name" value="Sig_transdc_His_kin-like_C"/>
</dbReference>
<dbReference type="InterPro" id="IPR003594">
    <property type="entry name" value="HATPase_dom"/>
</dbReference>
<dbReference type="Gene3D" id="3.30.565.10">
    <property type="entry name" value="Histidine kinase-like ATPase, C-terminal domain"/>
    <property type="match status" value="1"/>
</dbReference>
<evidence type="ECO:0000256" key="4">
    <source>
        <dbReference type="ARBA" id="ARBA00022553"/>
    </source>
</evidence>
<keyword evidence="4" id="KW-0597">Phosphoprotein</keyword>
<dbReference type="InterPro" id="IPR005467">
    <property type="entry name" value="His_kinase_dom"/>
</dbReference>
<evidence type="ECO:0000259" key="11">
    <source>
        <dbReference type="PROSITE" id="PS50109"/>
    </source>
</evidence>
<sequence length="757" mass="82956">MASAMTSSAPLYSKRLWLLISGIVLALVAILSHQRTFIIADNLIHDAIIASQQHPLTGRVVIVAIDDDSITTLGRWPWRRSLHAELVNRISEQQPAAIGLDILFSEADLQHPEDDRLLAQAIRQSGVITLPVVFNQMGQIPYVQVPAPMLAQEAASLGHVHIKVDDDGVVRSALMWQSTGQEQYPHFSTAVLIAAGHPHQSTALKQPDAQLIPYAGNQGYFPRISYRDVIEGRIPDEVFKDKLVLVGATATGIGDQYATPVSRDGQLMPGVEIIANILESQLSGRTISPAAPWQNVALNLVFVSMALLGFMLLSPLAALLLSFSLLVLLLLATYAAAIASGLLLAPSAGALGLVLIYPLWSWHRLDTAARFLAAEFESFKRDFPMLPMSKPPAAFHDFLDRRINALHEATHQLRGMHRFISDSVNGLPDPTLICDPGGIIRVANQAAASYFGADNPTALQQQPLLPLLQHIQDKQSSHPAINLQVLLAQAGIEVEAQDEKQRELLVKLAPCKDAAERHIGWILSIIDVSKLWQAEKDRDEAFRFITHDIRAPLSSIISLVELQKLSPEKNGERWLAMIEKHADNALTLADDFVQLTRAKSGHYQFHEHNLADLLHEAIDDAWALAHERNITITLTDAPFEAHACVDSTLLKRALANLLSNAIKFSPDHSVISCSIRPSGRYWSLEVQDKGIGISPEAQSQLFQSFSRAHQQSHPHIEGTGLGLAFVQAVATRHQGEVRLASAPGKGSSFSILIPRHA</sequence>
<dbReference type="eggNOG" id="COG2205">
    <property type="taxonomic scope" value="Bacteria"/>
</dbReference>
<keyword evidence="6" id="KW-0547">Nucleotide-binding</keyword>
<proteinExistence type="predicted"/>
<dbReference type="InterPro" id="IPR036097">
    <property type="entry name" value="HisK_dim/P_sf"/>
</dbReference>
<evidence type="ECO:0000313" key="13">
    <source>
        <dbReference type="Proteomes" id="UP000002440"/>
    </source>
</evidence>
<dbReference type="EC" id="2.7.13.3" evidence="3"/>
<organism evidence="12 13">
    <name type="scientific">Methylobacillus flagellatus (strain ATCC 51484 / DSM 6875 / VKM B-1610 / KT)</name>
    <dbReference type="NCBI Taxonomy" id="265072"/>
    <lineage>
        <taxon>Bacteria</taxon>
        <taxon>Pseudomonadati</taxon>
        <taxon>Pseudomonadota</taxon>
        <taxon>Betaproteobacteria</taxon>
        <taxon>Nitrosomonadales</taxon>
        <taxon>Methylophilaceae</taxon>
        <taxon>Methylobacillus</taxon>
    </lineage>
</organism>
<dbReference type="SUPFAM" id="SSF55874">
    <property type="entry name" value="ATPase domain of HSP90 chaperone/DNA topoisomerase II/histidine kinase"/>
    <property type="match status" value="1"/>
</dbReference>
<dbReference type="GO" id="GO:0000155">
    <property type="term" value="F:phosphorelay sensor kinase activity"/>
    <property type="evidence" value="ECO:0007669"/>
    <property type="project" value="InterPro"/>
</dbReference>
<dbReference type="Proteomes" id="UP000002440">
    <property type="component" value="Chromosome"/>
</dbReference>
<dbReference type="SMART" id="SM00387">
    <property type="entry name" value="HATPase_c"/>
    <property type="match status" value="1"/>
</dbReference>
<dbReference type="InterPro" id="IPR017181">
    <property type="entry name" value="Sig_transdc_His_kin_CHASE2"/>
</dbReference>
<reference evidence="12 13" key="1">
    <citation type="submission" date="2006-03" db="EMBL/GenBank/DDBJ databases">
        <title>Complete sequence of Methylobacillus flagellatus KT.</title>
        <authorList>
            <consortium name="US DOE Joint Genome Institute"/>
            <person name="Copeland A."/>
            <person name="Lucas S."/>
            <person name="Lapidus A."/>
            <person name="Barry K."/>
            <person name="Detter J.C."/>
            <person name="Glavina del Rio T."/>
            <person name="Hammon N."/>
            <person name="Israni S."/>
            <person name="Dalin E."/>
            <person name="Tice H."/>
            <person name="Pitluck S."/>
            <person name="Brettin T."/>
            <person name="Bruce D."/>
            <person name="Han C."/>
            <person name="Tapia R."/>
            <person name="Saunders E."/>
            <person name="Gilna P."/>
            <person name="Schmutz J."/>
            <person name="Larimer F."/>
            <person name="Land M."/>
            <person name="Kyrpides N."/>
            <person name="Anderson I."/>
            <person name="Richardson P."/>
        </authorList>
    </citation>
    <scope>NUCLEOTIDE SEQUENCE [LARGE SCALE GENOMIC DNA]</scope>
    <source>
        <strain evidence="13">KT / ATCC 51484 / DSM 6875</strain>
    </source>
</reference>
<evidence type="ECO:0000256" key="1">
    <source>
        <dbReference type="ARBA" id="ARBA00000085"/>
    </source>
</evidence>
<dbReference type="PRINTS" id="PR00344">
    <property type="entry name" value="BCTRLSENSOR"/>
</dbReference>
<dbReference type="HOGENOM" id="CLU_016084_0_0_4"/>
<comment type="catalytic activity">
    <reaction evidence="1">
        <text>ATP + protein L-histidine = ADP + protein N-phospho-L-histidine.</text>
        <dbReference type="EC" id="2.7.13.3"/>
    </reaction>
</comment>
<dbReference type="PANTHER" id="PTHR42878">
    <property type="entry name" value="TWO-COMPONENT HISTIDINE KINASE"/>
    <property type="match status" value="1"/>
</dbReference>
<dbReference type="CDD" id="cd00082">
    <property type="entry name" value="HisKA"/>
    <property type="match status" value="1"/>
</dbReference>
<keyword evidence="13" id="KW-1185">Reference proteome</keyword>
<dbReference type="InterPro" id="IPR036890">
    <property type="entry name" value="HATPase_C_sf"/>
</dbReference>
<evidence type="ECO:0000256" key="10">
    <source>
        <dbReference type="SAM" id="Phobius"/>
    </source>
</evidence>
<dbReference type="PROSITE" id="PS50109">
    <property type="entry name" value="HIS_KIN"/>
    <property type="match status" value="1"/>
</dbReference>
<dbReference type="Gene3D" id="3.30.450.20">
    <property type="entry name" value="PAS domain"/>
    <property type="match status" value="1"/>
</dbReference>
<feature type="domain" description="Histidine kinase" evidence="11">
    <location>
        <begin position="544"/>
        <end position="757"/>
    </location>
</feature>
<dbReference type="Pfam" id="PF00512">
    <property type="entry name" value="HisKA"/>
    <property type="match status" value="1"/>
</dbReference>
<keyword evidence="7 12" id="KW-0418">Kinase</keyword>
<evidence type="ECO:0000256" key="5">
    <source>
        <dbReference type="ARBA" id="ARBA00022679"/>
    </source>
</evidence>
<keyword evidence="9" id="KW-0902">Two-component regulatory system</keyword>
<comment type="subcellular location">
    <subcellularLocation>
        <location evidence="2">Cell inner membrane</location>
        <topology evidence="2">Multi-pass membrane protein</topology>
    </subcellularLocation>
</comment>
<evidence type="ECO:0000313" key="12">
    <source>
        <dbReference type="EMBL" id="ABE48700.1"/>
    </source>
</evidence>
<dbReference type="FunFam" id="3.30.565.10:FF:000006">
    <property type="entry name" value="Sensor histidine kinase WalK"/>
    <property type="match status" value="1"/>
</dbReference>
<dbReference type="EMBL" id="CP000284">
    <property type="protein sequence ID" value="ABE48700.1"/>
    <property type="molecule type" value="Genomic_DNA"/>
</dbReference>
<keyword evidence="10" id="KW-1133">Transmembrane helix</keyword>
<dbReference type="GO" id="GO:0005886">
    <property type="term" value="C:plasma membrane"/>
    <property type="evidence" value="ECO:0007669"/>
    <property type="project" value="UniProtKB-SubCell"/>
</dbReference>
<dbReference type="InterPro" id="IPR007890">
    <property type="entry name" value="CHASE2"/>
</dbReference>
<dbReference type="GO" id="GO:0005524">
    <property type="term" value="F:ATP binding"/>
    <property type="evidence" value="ECO:0007669"/>
    <property type="project" value="UniProtKB-KW"/>
</dbReference>
<dbReference type="eggNOG" id="COG4252">
    <property type="taxonomic scope" value="Bacteria"/>
</dbReference>
<evidence type="ECO:0000256" key="3">
    <source>
        <dbReference type="ARBA" id="ARBA00012438"/>
    </source>
</evidence>
<evidence type="ECO:0000256" key="6">
    <source>
        <dbReference type="ARBA" id="ARBA00022741"/>
    </source>
</evidence>
<dbReference type="InterPro" id="IPR013767">
    <property type="entry name" value="PAS_fold"/>
</dbReference>
<protein>
    <recommendedName>
        <fullName evidence="3">histidine kinase</fullName>
        <ecNumber evidence="3">2.7.13.3</ecNumber>
    </recommendedName>
</protein>
<evidence type="ECO:0000256" key="9">
    <source>
        <dbReference type="ARBA" id="ARBA00023012"/>
    </source>
</evidence>
<dbReference type="STRING" id="265072.Mfla_0430"/>
<keyword evidence="10" id="KW-0472">Membrane</keyword>
<dbReference type="PIRSF" id="PIRSF037347">
    <property type="entry name" value="STHK_CHASE2_PAS_prd"/>
    <property type="match status" value="1"/>
</dbReference>
<dbReference type="InterPro" id="IPR050351">
    <property type="entry name" value="BphY/WalK/GraS-like"/>
</dbReference>
<keyword evidence="5 12" id="KW-0808">Transferase</keyword>
<dbReference type="Gene3D" id="1.10.287.130">
    <property type="match status" value="1"/>
</dbReference>
<dbReference type="GO" id="GO:0030295">
    <property type="term" value="F:protein kinase activator activity"/>
    <property type="evidence" value="ECO:0007669"/>
    <property type="project" value="TreeGrafter"/>
</dbReference>
<evidence type="ECO:0000256" key="8">
    <source>
        <dbReference type="ARBA" id="ARBA00022840"/>
    </source>
</evidence>
<dbReference type="OrthoDB" id="9802500at2"/>
<keyword evidence="10" id="KW-0812">Transmembrane</keyword>
<dbReference type="SMART" id="SM00388">
    <property type="entry name" value="HisKA"/>
    <property type="match status" value="1"/>
</dbReference>
<feature type="transmembrane region" description="Helical" evidence="10">
    <location>
        <begin position="343"/>
        <end position="360"/>
    </location>
</feature>
<evidence type="ECO:0000256" key="2">
    <source>
        <dbReference type="ARBA" id="ARBA00004429"/>
    </source>
</evidence>